<comment type="similarity">
    <text evidence="6 8">In the N-terminal section; belongs to the aldehyde dehydrogenase family.</text>
</comment>
<comment type="cofactor">
    <cofactor evidence="1">
        <name>Fe(2+)</name>
        <dbReference type="ChEBI" id="CHEBI:29033"/>
    </cofactor>
</comment>
<evidence type="ECO:0000256" key="2">
    <source>
        <dbReference type="ARBA" id="ARBA00023002"/>
    </source>
</evidence>
<dbReference type="RefSeq" id="WP_307212502.1">
    <property type="nucleotide sequence ID" value="NZ_JAUSTI010000001.1"/>
</dbReference>
<dbReference type="InterPro" id="IPR016162">
    <property type="entry name" value="Ald_DH_N"/>
</dbReference>
<evidence type="ECO:0000259" key="11">
    <source>
        <dbReference type="Pfam" id="PF25137"/>
    </source>
</evidence>
<organism evidence="12 13">
    <name type="scientific">Paenibacillus tundrae</name>
    <dbReference type="NCBI Taxonomy" id="528187"/>
    <lineage>
        <taxon>Bacteria</taxon>
        <taxon>Bacillati</taxon>
        <taxon>Bacillota</taxon>
        <taxon>Bacilli</taxon>
        <taxon>Bacillales</taxon>
        <taxon>Paenibacillaceae</taxon>
        <taxon>Paenibacillus</taxon>
    </lineage>
</organism>
<dbReference type="Pfam" id="PF00171">
    <property type="entry name" value="Aldedh"/>
    <property type="match status" value="1"/>
</dbReference>
<dbReference type="InterPro" id="IPR056798">
    <property type="entry name" value="ADH_Fe_C"/>
</dbReference>
<feature type="domain" description="Aldehyde dehydrogenase" evidence="9">
    <location>
        <begin position="19"/>
        <end position="411"/>
    </location>
</feature>
<dbReference type="Gene3D" id="3.40.605.10">
    <property type="entry name" value="Aldehyde Dehydrogenase, Chain A, domain 1"/>
    <property type="match status" value="1"/>
</dbReference>
<proteinExistence type="inferred from homology"/>
<sequence>MAVKNEVAPAKEPTAGQYIQTLIDKANKAHAAFMSMDQQQIDRIVQAMALAGLDKHMMLAKMAVEETGRGVYEDKITKNIFATEYVYHSIKYDKTVGVIEDNEYENFQKIAEPVGIIMGITPVTNPTSTTMFKALISIKTRNPIIFGFHPSAQNCSREAAKILLEAAVKHGAPADCIQWIDDPSMDRTNALMNHNDVALILATGGSGMVRAAYSCGKPALGVGPGNVPCFIEKTADINQAVTDLILSKSFDNGMICASEQAVIIEEPIFDQVKKKMIANGCYFVNKEEAAKLTAGAINAEKCAVNPAIVGQSAVAIAQLCGIEVPASTKILVAEIEGVGVKFPLSAEKLSPVLACYKVKTAAEGIERAAEVVAFGGMGHSSVIHSNNEEVINKFADRLQTGRIIVNSPSTHGAIGDIYNTNMPSLTLGCGSYGRNSTSSNVTAVNLINVKRVARRTVNMQWFKVPNKVYFEKGATQYLAKMPDITRVAIITDAMMVKLGYVEKVEHYLRQRQMPVAIEVFSDVEPDPSTTTVDRGTEMMRRFQPDCIIALGGGSPMDAAKAMWLFYEYPDTDFNDLKQKFMDIRKRIYKYPRLGVKAKFVAIPTTSGTGSEVTSFAVITDKNLGNTKYPLADYELTPDVAIVDPEFVYSLPRTAVADTGMDVLTHAIEAYVSVMANDYTDGLAIKAIQLVFQYLEQSALQGDKLAREKMHNASTIAGMAFANAFLGINHSLAHKWGGQYHTAHGRTNAILMPHVIRYNAKKPTKFASFPKYSHFVADERYAEIARILGLPARTTEEGVNSLINAIRKMNKTLGIEESFQEIGFDAKDFEAHVDYLADRAFEDQCTTANPKLPLVTELADVYRNAFYGKFE</sequence>
<dbReference type="PIRSF" id="PIRSF000111">
    <property type="entry name" value="ALDH_ADH"/>
    <property type="match status" value="1"/>
</dbReference>
<evidence type="ECO:0000256" key="5">
    <source>
        <dbReference type="ARBA" id="ARBA00023268"/>
    </source>
</evidence>
<evidence type="ECO:0000256" key="1">
    <source>
        <dbReference type="ARBA" id="ARBA00001954"/>
    </source>
</evidence>
<keyword evidence="4" id="KW-0520">NAD</keyword>
<dbReference type="InterPro" id="IPR016161">
    <property type="entry name" value="Ald_DH/histidinol_DH"/>
</dbReference>
<dbReference type="Pfam" id="PF00465">
    <property type="entry name" value="Fe-ADH"/>
    <property type="match status" value="1"/>
</dbReference>
<dbReference type="Gene3D" id="1.20.1090.10">
    <property type="entry name" value="Dehydroquinate synthase-like - alpha domain"/>
    <property type="match status" value="1"/>
</dbReference>
<dbReference type="PROSITE" id="PS00913">
    <property type="entry name" value="ADH_IRON_1"/>
    <property type="match status" value="1"/>
</dbReference>
<dbReference type="Gene3D" id="3.40.50.1970">
    <property type="match status" value="1"/>
</dbReference>
<comment type="similarity">
    <text evidence="7 8">In the C-terminal section; belongs to the iron-containing alcohol dehydrogenase family.</text>
</comment>
<dbReference type="InterPro" id="IPR039697">
    <property type="entry name" value="Alcohol_dehydrogenase_Fe"/>
</dbReference>
<evidence type="ECO:0000256" key="3">
    <source>
        <dbReference type="ARBA" id="ARBA00023004"/>
    </source>
</evidence>
<feature type="domain" description="Alcohol dehydrogenase iron-type/glycerol dehydrogenase GldA" evidence="10">
    <location>
        <begin position="465"/>
        <end position="644"/>
    </location>
</feature>
<dbReference type="NCBIfam" id="NF010378">
    <property type="entry name" value="PRK13805.1"/>
    <property type="match status" value="1"/>
</dbReference>
<dbReference type="InterPro" id="IPR016163">
    <property type="entry name" value="Ald_DH_C"/>
</dbReference>
<keyword evidence="2 8" id="KW-0560">Oxidoreductase</keyword>
<evidence type="ECO:0000256" key="4">
    <source>
        <dbReference type="ARBA" id="ARBA00023027"/>
    </source>
</evidence>
<evidence type="ECO:0000259" key="10">
    <source>
        <dbReference type="Pfam" id="PF00465"/>
    </source>
</evidence>
<dbReference type="InterPro" id="IPR034789">
    <property type="entry name" value="AAD_C"/>
</dbReference>
<dbReference type="SUPFAM" id="SSF56796">
    <property type="entry name" value="Dehydroquinate synthase-like"/>
    <property type="match status" value="1"/>
</dbReference>
<dbReference type="GO" id="GO:0004022">
    <property type="term" value="F:alcohol dehydrogenase (NAD+) activity"/>
    <property type="evidence" value="ECO:0007669"/>
    <property type="project" value="UniProtKB-EC"/>
</dbReference>
<dbReference type="CDD" id="cd07122">
    <property type="entry name" value="ALDH_F20_ACDH"/>
    <property type="match status" value="1"/>
</dbReference>
<dbReference type="Gene3D" id="3.40.309.10">
    <property type="entry name" value="Aldehyde Dehydrogenase, Chain A, domain 2"/>
    <property type="match status" value="1"/>
</dbReference>
<dbReference type="InterPro" id="IPR018211">
    <property type="entry name" value="ADH_Fe_CS"/>
</dbReference>
<dbReference type="GO" id="GO:0008774">
    <property type="term" value="F:acetaldehyde dehydrogenase (acetylating) activity"/>
    <property type="evidence" value="ECO:0007669"/>
    <property type="project" value="UniProtKB-EC"/>
</dbReference>
<accession>A0ABT9W6R1</accession>
<dbReference type="Proteomes" id="UP001233836">
    <property type="component" value="Unassembled WGS sequence"/>
</dbReference>
<keyword evidence="5" id="KW-0511">Multifunctional enzyme</keyword>
<reference evidence="12 13" key="1">
    <citation type="submission" date="2023-07" db="EMBL/GenBank/DDBJ databases">
        <title>Sorghum-associated microbial communities from plants grown in Nebraska, USA.</title>
        <authorList>
            <person name="Schachtman D."/>
        </authorList>
    </citation>
    <scope>NUCLEOTIDE SEQUENCE [LARGE SCALE GENOMIC DNA]</scope>
    <source>
        <strain evidence="12 13">DS1314</strain>
    </source>
</reference>
<dbReference type="InterPro" id="IPR012079">
    <property type="entry name" value="Bifunc_Ald-ADH"/>
</dbReference>
<dbReference type="InterPro" id="IPR015590">
    <property type="entry name" value="Aldehyde_DH_dom"/>
</dbReference>
<feature type="domain" description="Fe-containing alcohol dehydrogenase-like C-terminal" evidence="11">
    <location>
        <begin position="656"/>
        <end position="864"/>
    </location>
</feature>
<evidence type="ECO:0000256" key="8">
    <source>
        <dbReference type="PIRNR" id="PIRNR000111"/>
    </source>
</evidence>
<evidence type="ECO:0000256" key="7">
    <source>
        <dbReference type="ARBA" id="ARBA00035645"/>
    </source>
</evidence>
<evidence type="ECO:0000256" key="6">
    <source>
        <dbReference type="ARBA" id="ARBA00035641"/>
    </source>
</evidence>
<dbReference type="PANTHER" id="PTHR11496:SF83">
    <property type="entry name" value="HYDROXYACID-OXOACID TRANSHYDROGENASE, MITOCHONDRIAL"/>
    <property type="match status" value="1"/>
</dbReference>
<keyword evidence="3" id="KW-0408">Iron</keyword>
<dbReference type="CDD" id="cd08178">
    <property type="entry name" value="AAD_C"/>
    <property type="match status" value="1"/>
</dbReference>
<dbReference type="InterPro" id="IPR001670">
    <property type="entry name" value="ADH_Fe/GldA"/>
</dbReference>
<evidence type="ECO:0000313" key="12">
    <source>
        <dbReference type="EMBL" id="MDQ0168938.1"/>
    </source>
</evidence>
<keyword evidence="13" id="KW-1185">Reference proteome</keyword>
<dbReference type="Pfam" id="PF25137">
    <property type="entry name" value="ADH_Fe_C"/>
    <property type="match status" value="1"/>
</dbReference>
<comment type="caution">
    <text evidence="12">The sequence shown here is derived from an EMBL/GenBank/DDBJ whole genome shotgun (WGS) entry which is preliminary data.</text>
</comment>
<evidence type="ECO:0000259" key="9">
    <source>
        <dbReference type="Pfam" id="PF00171"/>
    </source>
</evidence>
<gene>
    <name evidence="12" type="ORF">J2T19_000375</name>
</gene>
<dbReference type="SUPFAM" id="SSF53720">
    <property type="entry name" value="ALDH-like"/>
    <property type="match status" value="1"/>
</dbReference>
<evidence type="ECO:0000313" key="13">
    <source>
        <dbReference type="Proteomes" id="UP001233836"/>
    </source>
</evidence>
<dbReference type="PANTHER" id="PTHR11496">
    <property type="entry name" value="ALCOHOL DEHYDROGENASE"/>
    <property type="match status" value="1"/>
</dbReference>
<protein>
    <recommendedName>
        <fullName evidence="8">Aldehyde-alcohol dehydrogenase</fullName>
    </recommendedName>
</protein>
<name>A0ABT9W6R1_9BACL</name>
<dbReference type="EMBL" id="JAUSTI010000001">
    <property type="protein sequence ID" value="MDQ0168938.1"/>
    <property type="molecule type" value="Genomic_DNA"/>
</dbReference>